<organism evidence="2 3">
    <name type="scientific">Characodon lateralis</name>
    <dbReference type="NCBI Taxonomy" id="208331"/>
    <lineage>
        <taxon>Eukaryota</taxon>
        <taxon>Metazoa</taxon>
        <taxon>Chordata</taxon>
        <taxon>Craniata</taxon>
        <taxon>Vertebrata</taxon>
        <taxon>Euteleostomi</taxon>
        <taxon>Actinopterygii</taxon>
        <taxon>Neopterygii</taxon>
        <taxon>Teleostei</taxon>
        <taxon>Neoteleostei</taxon>
        <taxon>Acanthomorphata</taxon>
        <taxon>Ovalentaria</taxon>
        <taxon>Atherinomorphae</taxon>
        <taxon>Cyprinodontiformes</taxon>
        <taxon>Goodeidae</taxon>
        <taxon>Characodon</taxon>
    </lineage>
</organism>
<comment type="caution">
    <text evidence="2">The sequence shown here is derived from an EMBL/GenBank/DDBJ whole genome shotgun (WGS) entry which is preliminary data.</text>
</comment>
<sequence>MKVYLQFLGVFASLPALTFITVHIEPGRTDSEMRIDDLHQQGGWDEMPITAEPTHAHIVCYSEGVSRGFCSPVTVCFITDSREGKRGLSFVFGLRSSCYT</sequence>
<feature type="chain" id="PRO_5046159115" evidence="1">
    <location>
        <begin position="21"/>
        <end position="100"/>
    </location>
</feature>
<evidence type="ECO:0000313" key="2">
    <source>
        <dbReference type="EMBL" id="MED6295452.1"/>
    </source>
</evidence>
<keyword evidence="3" id="KW-1185">Reference proteome</keyword>
<keyword evidence="1" id="KW-0732">Signal</keyword>
<protein>
    <submittedName>
        <fullName evidence="2">Uncharacterized protein</fullName>
    </submittedName>
</protein>
<evidence type="ECO:0000256" key="1">
    <source>
        <dbReference type="SAM" id="SignalP"/>
    </source>
</evidence>
<dbReference type="Proteomes" id="UP001352852">
    <property type="component" value="Unassembled WGS sequence"/>
</dbReference>
<evidence type="ECO:0000313" key="3">
    <source>
        <dbReference type="Proteomes" id="UP001352852"/>
    </source>
</evidence>
<accession>A0ABU7F7T8</accession>
<reference evidence="2 3" key="1">
    <citation type="submission" date="2021-06" db="EMBL/GenBank/DDBJ databases">
        <authorList>
            <person name="Palmer J.M."/>
        </authorList>
    </citation>
    <scope>NUCLEOTIDE SEQUENCE [LARGE SCALE GENOMIC DNA]</scope>
    <source>
        <strain evidence="2 3">CL_MEX2019</strain>
        <tissue evidence="2">Muscle</tissue>
    </source>
</reference>
<gene>
    <name evidence="2" type="ORF">CHARACLAT_031996</name>
</gene>
<proteinExistence type="predicted"/>
<name>A0ABU7F7T8_9TELE</name>
<feature type="signal peptide" evidence="1">
    <location>
        <begin position="1"/>
        <end position="20"/>
    </location>
</feature>
<dbReference type="EMBL" id="JAHUTJ010079230">
    <property type="protein sequence ID" value="MED6295452.1"/>
    <property type="molecule type" value="Genomic_DNA"/>
</dbReference>